<accession>A0A6A6Y1H5</accession>
<dbReference type="Proteomes" id="UP000504636">
    <property type="component" value="Unplaced"/>
</dbReference>
<reference evidence="4" key="3">
    <citation type="submission" date="2025-04" db="UniProtKB">
        <authorList>
            <consortium name="RefSeq"/>
        </authorList>
    </citation>
    <scope>IDENTIFICATION</scope>
    <source>
        <strain evidence="4">CBS 304.34</strain>
    </source>
</reference>
<sequence>MRLLHDTSAFTPVDIQPPSRSTDPHQIARSRCRNPIPSHPPLPFSNHRPTTLINSPRLPTYHLFPPSSSRAHLALNVTLTPPKSPTNPRPLRRSHRSRAPPILGPISPGSAALHPPITHPPSSSSCHLIPAPPRLQRSFRVQRAHVPFPQHPISALPTSKRTGVKRLLASHVSPLPRLGKRETASSKPHHSLARPSFGFGCAGSGRAR</sequence>
<evidence type="ECO:0000313" key="2">
    <source>
        <dbReference type="EMBL" id="KAF2802085.1"/>
    </source>
</evidence>
<name>A0A6A6Y1H5_9PEZI</name>
<keyword evidence="3" id="KW-1185">Reference proteome</keyword>
<evidence type="ECO:0000256" key="1">
    <source>
        <dbReference type="SAM" id="MobiDB-lite"/>
    </source>
</evidence>
<proteinExistence type="predicted"/>
<feature type="region of interest" description="Disordered" evidence="1">
    <location>
        <begin position="1"/>
        <end position="50"/>
    </location>
</feature>
<reference evidence="2 4" key="1">
    <citation type="journal article" date="2020" name="Stud. Mycol.">
        <title>101 Dothideomycetes genomes: a test case for predicting lifestyles and emergence of pathogens.</title>
        <authorList>
            <person name="Haridas S."/>
            <person name="Albert R."/>
            <person name="Binder M."/>
            <person name="Bloem J."/>
            <person name="Labutti K."/>
            <person name="Salamov A."/>
            <person name="Andreopoulos B."/>
            <person name="Baker S."/>
            <person name="Barry K."/>
            <person name="Bills G."/>
            <person name="Bluhm B."/>
            <person name="Cannon C."/>
            <person name="Castanera R."/>
            <person name="Culley D."/>
            <person name="Daum C."/>
            <person name="Ezra D."/>
            <person name="Gonzalez J."/>
            <person name="Henrissat B."/>
            <person name="Kuo A."/>
            <person name="Liang C."/>
            <person name="Lipzen A."/>
            <person name="Lutzoni F."/>
            <person name="Magnuson J."/>
            <person name="Mondo S."/>
            <person name="Nolan M."/>
            <person name="Ohm R."/>
            <person name="Pangilinan J."/>
            <person name="Park H.-J."/>
            <person name="Ramirez L."/>
            <person name="Alfaro M."/>
            <person name="Sun H."/>
            <person name="Tritt A."/>
            <person name="Yoshinaga Y."/>
            <person name="Zwiers L.-H."/>
            <person name="Turgeon B."/>
            <person name="Goodwin S."/>
            <person name="Spatafora J."/>
            <person name="Crous P."/>
            <person name="Grigoriev I."/>
        </authorList>
    </citation>
    <scope>NUCLEOTIDE SEQUENCE</scope>
    <source>
        <strain evidence="2 4">CBS 304.34</strain>
    </source>
</reference>
<evidence type="ECO:0000313" key="4">
    <source>
        <dbReference type="RefSeq" id="XP_033569049.1"/>
    </source>
</evidence>
<dbReference type="EMBL" id="MU003725">
    <property type="protein sequence ID" value="KAF2802085.1"/>
    <property type="molecule type" value="Genomic_DNA"/>
</dbReference>
<feature type="region of interest" description="Disordered" evidence="1">
    <location>
        <begin position="172"/>
        <end position="208"/>
    </location>
</feature>
<evidence type="ECO:0000313" key="3">
    <source>
        <dbReference type="Proteomes" id="UP000504636"/>
    </source>
</evidence>
<organism evidence="2">
    <name type="scientific">Mytilinidion resinicola</name>
    <dbReference type="NCBI Taxonomy" id="574789"/>
    <lineage>
        <taxon>Eukaryota</taxon>
        <taxon>Fungi</taxon>
        <taxon>Dikarya</taxon>
        <taxon>Ascomycota</taxon>
        <taxon>Pezizomycotina</taxon>
        <taxon>Dothideomycetes</taxon>
        <taxon>Pleosporomycetidae</taxon>
        <taxon>Mytilinidiales</taxon>
        <taxon>Mytilinidiaceae</taxon>
        <taxon>Mytilinidion</taxon>
    </lineage>
</organism>
<dbReference type="GeneID" id="54454213"/>
<dbReference type="RefSeq" id="XP_033569049.1">
    <property type="nucleotide sequence ID" value="XM_033713320.1"/>
</dbReference>
<dbReference type="AlphaFoldDB" id="A0A6A6Y1H5"/>
<feature type="region of interest" description="Disordered" evidence="1">
    <location>
        <begin position="79"/>
        <end position="98"/>
    </location>
</feature>
<gene>
    <name evidence="2 4" type="ORF">BDZ99DRAFT_209089</name>
</gene>
<reference evidence="4" key="2">
    <citation type="submission" date="2020-04" db="EMBL/GenBank/DDBJ databases">
        <authorList>
            <consortium name="NCBI Genome Project"/>
        </authorList>
    </citation>
    <scope>NUCLEOTIDE SEQUENCE</scope>
    <source>
        <strain evidence="4">CBS 304.34</strain>
    </source>
</reference>
<protein>
    <submittedName>
        <fullName evidence="2 4">Uncharacterized protein</fullName>
    </submittedName>
</protein>